<dbReference type="GO" id="GO:0004673">
    <property type="term" value="F:protein histidine kinase activity"/>
    <property type="evidence" value="ECO:0007669"/>
    <property type="project" value="UniProtKB-EC"/>
</dbReference>
<keyword evidence="7" id="KW-0472">Membrane</keyword>
<dbReference type="InterPro" id="IPR050482">
    <property type="entry name" value="Sensor_HK_TwoCompSys"/>
</dbReference>
<dbReference type="RefSeq" id="WP_144441819.1">
    <property type="nucleotide sequence ID" value="NZ_MWWQ01000001.1"/>
</dbReference>
<dbReference type="AlphaFoldDB" id="A0A261F4E9"/>
<keyword evidence="5" id="KW-0902">Two-component regulatory system</keyword>
<comment type="catalytic activity">
    <reaction evidence="1">
        <text>ATP + protein L-histidine = ADP + protein N-phospho-L-histidine.</text>
        <dbReference type="EC" id="2.7.13.3"/>
    </reaction>
</comment>
<evidence type="ECO:0000256" key="3">
    <source>
        <dbReference type="ARBA" id="ARBA00022679"/>
    </source>
</evidence>
<feature type="transmembrane region" description="Helical" evidence="7">
    <location>
        <begin position="50"/>
        <end position="70"/>
    </location>
</feature>
<evidence type="ECO:0000256" key="4">
    <source>
        <dbReference type="ARBA" id="ARBA00022777"/>
    </source>
</evidence>
<proteinExistence type="predicted"/>
<evidence type="ECO:0000256" key="2">
    <source>
        <dbReference type="ARBA" id="ARBA00012438"/>
    </source>
</evidence>
<name>A0A261F4E9_9BIFI</name>
<protein>
    <recommendedName>
        <fullName evidence="2">histidine kinase</fullName>
        <ecNumber evidence="2">2.7.13.3</ecNumber>
    </recommendedName>
</protein>
<keyword evidence="3" id="KW-0808">Transferase</keyword>
<keyword evidence="7" id="KW-1133">Transmembrane helix</keyword>
<evidence type="ECO:0000256" key="7">
    <source>
        <dbReference type="SAM" id="Phobius"/>
    </source>
</evidence>
<feature type="transmembrane region" description="Helical" evidence="7">
    <location>
        <begin position="142"/>
        <end position="162"/>
    </location>
</feature>
<comment type="caution">
    <text evidence="8">The sequence shown here is derived from an EMBL/GenBank/DDBJ whole genome shotgun (WGS) entry which is preliminary data.</text>
</comment>
<keyword evidence="7" id="KW-0812">Transmembrane</keyword>
<feature type="transmembrane region" description="Helical" evidence="7">
    <location>
        <begin position="25"/>
        <end position="44"/>
    </location>
</feature>
<evidence type="ECO:0000313" key="8">
    <source>
        <dbReference type="EMBL" id="OZG53992.1"/>
    </source>
</evidence>
<gene>
    <name evidence="8" type="ORF">PSSU_0095</name>
</gene>
<organism evidence="8 9">
    <name type="scientific">Pseudoscardovia suis</name>
    <dbReference type="NCBI Taxonomy" id="987063"/>
    <lineage>
        <taxon>Bacteria</taxon>
        <taxon>Bacillati</taxon>
        <taxon>Actinomycetota</taxon>
        <taxon>Actinomycetes</taxon>
        <taxon>Bifidobacteriales</taxon>
        <taxon>Bifidobacteriaceae</taxon>
        <taxon>Pseudoscardovia</taxon>
    </lineage>
</organism>
<dbReference type="OrthoDB" id="3228207at2"/>
<feature type="region of interest" description="Disordered" evidence="6">
    <location>
        <begin position="408"/>
        <end position="430"/>
    </location>
</feature>
<keyword evidence="4 8" id="KW-0418">Kinase</keyword>
<keyword evidence="9" id="KW-1185">Reference proteome</keyword>
<feature type="transmembrane region" description="Helical" evidence="7">
    <location>
        <begin position="109"/>
        <end position="130"/>
    </location>
</feature>
<accession>A0A261F4E9</accession>
<dbReference type="GO" id="GO:0000160">
    <property type="term" value="P:phosphorelay signal transduction system"/>
    <property type="evidence" value="ECO:0007669"/>
    <property type="project" value="UniProtKB-KW"/>
</dbReference>
<dbReference type="PANTHER" id="PTHR24421:SF10">
    <property type="entry name" value="NITRATE_NITRITE SENSOR PROTEIN NARQ"/>
    <property type="match status" value="1"/>
</dbReference>
<dbReference type="PANTHER" id="PTHR24421">
    <property type="entry name" value="NITRATE/NITRITE SENSOR PROTEIN NARX-RELATED"/>
    <property type="match status" value="1"/>
</dbReference>
<sequence length="430" mass="47984">MNRWIMTARSEAADLRNRFLQSKSIRITTLACWISIGLQIAVFPPATSPTWSLIVSWLLIVLDSILTLLIPLWPTHICAILLALHSVLSLLPAQLTWASLLEFPALAFLSYRCAFPCAFGIVMWLSIVQVLSNLLGSMPDGLLWGAVSFFPLGFIAFMSASLRQSRQSIMQKDQLMAQERAIERQRQLEHNRRLATAIHDSITKELSTILLITGAWEFEESVDADRIHKDMKSIHRETKRALNQMHRVIDLIDDNQGKATRGTTPSDTLIDLEKFLESETDSASAIGFEGTVHLSGKPQNPIDDLHLMLVEGFLKEIFANILRHAEPGRDSYSMDISIVQNSIHITQTNRTGSGITASSEFNRLRHGRGLQSHRQAIITAGGTVQYRLHGGQWHLQARIPCNDAANQTNLAMPDSEKPLPPVGDISNMDS</sequence>
<dbReference type="Gene3D" id="6.10.250.2870">
    <property type="match status" value="1"/>
</dbReference>
<reference evidence="8 9" key="1">
    <citation type="journal article" date="2017" name="BMC Genomics">
        <title>Comparative genomic and phylogenomic analyses of the Bifidobacteriaceae family.</title>
        <authorList>
            <person name="Lugli G.A."/>
            <person name="Milani C."/>
            <person name="Turroni F."/>
            <person name="Duranti S."/>
            <person name="Mancabelli L."/>
            <person name="Mangifesta M."/>
            <person name="Ferrario C."/>
            <person name="Modesto M."/>
            <person name="Mattarelli P."/>
            <person name="Jiri K."/>
            <person name="van Sinderen D."/>
            <person name="Ventura M."/>
        </authorList>
    </citation>
    <scope>NUCLEOTIDE SEQUENCE [LARGE SCALE GENOMIC DNA]</scope>
    <source>
        <strain evidence="8 9">DSM 24744</strain>
    </source>
</reference>
<evidence type="ECO:0000256" key="1">
    <source>
        <dbReference type="ARBA" id="ARBA00000085"/>
    </source>
</evidence>
<feature type="transmembrane region" description="Helical" evidence="7">
    <location>
        <begin position="77"/>
        <end position="97"/>
    </location>
</feature>
<dbReference type="EMBL" id="MWWQ01000001">
    <property type="protein sequence ID" value="OZG53992.1"/>
    <property type="molecule type" value="Genomic_DNA"/>
</dbReference>
<evidence type="ECO:0000313" key="9">
    <source>
        <dbReference type="Proteomes" id="UP000216454"/>
    </source>
</evidence>
<dbReference type="EC" id="2.7.13.3" evidence="2"/>
<dbReference type="Proteomes" id="UP000216454">
    <property type="component" value="Unassembled WGS sequence"/>
</dbReference>
<evidence type="ECO:0000256" key="5">
    <source>
        <dbReference type="ARBA" id="ARBA00023012"/>
    </source>
</evidence>
<evidence type="ECO:0000256" key="6">
    <source>
        <dbReference type="SAM" id="MobiDB-lite"/>
    </source>
</evidence>